<proteinExistence type="predicted"/>
<evidence type="ECO:0000256" key="1">
    <source>
        <dbReference type="SAM" id="SignalP"/>
    </source>
</evidence>
<evidence type="ECO:0008006" key="4">
    <source>
        <dbReference type="Google" id="ProtNLM"/>
    </source>
</evidence>
<dbReference type="Proteomes" id="UP000249842">
    <property type="component" value="Unassembled WGS sequence"/>
</dbReference>
<protein>
    <recommendedName>
        <fullName evidence="4">DUF4136 domain-containing protein</fullName>
    </recommendedName>
</protein>
<keyword evidence="3" id="KW-1185">Reference proteome</keyword>
<sequence length="196" mass="22004">MSKRSAAFAAVLALAAGLAACATPTPYQPKVPGQASSGGYSETRIEANRWRVSFSGNSLTSRETVEGYLLYRAAELTLQQGADWFMIVDRNTARDARTYVEPDPLYRPWYGPGYSYWRPSWRYMGGGFGWRSWDPFWGDPFWADRMDVRTVERFEASAEVVMYHGAKPASDPRAFDAHAVLDNLGPRIQRPPPPKG</sequence>
<feature type="signal peptide" evidence="1">
    <location>
        <begin position="1"/>
        <end position="22"/>
    </location>
</feature>
<reference evidence="3" key="1">
    <citation type="submission" date="2018-05" db="EMBL/GenBank/DDBJ databases">
        <authorList>
            <person name="Li X."/>
        </authorList>
    </citation>
    <scope>NUCLEOTIDE SEQUENCE [LARGE SCALE GENOMIC DNA]</scope>
    <source>
        <strain evidence="3">HKS-05</strain>
    </source>
</reference>
<keyword evidence="1" id="KW-0732">Signal</keyword>
<organism evidence="2 3">
    <name type="scientific">Phenylobacterium hankyongense</name>
    <dbReference type="NCBI Taxonomy" id="1813876"/>
    <lineage>
        <taxon>Bacteria</taxon>
        <taxon>Pseudomonadati</taxon>
        <taxon>Pseudomonadota</taxon>
        <taxon>Alphaproteobacteria</taxon>
        <taxon>Caulobacterales</taxon>
        <taxon>Caulobacteraceae</taxon>
        <taxon>Phenylobacterium</taxon>
    </lineage>
</organism>
<name>A0A328AXP9_9CAUL</name>
<dbReference type="AlphaFoldDB" id="A0A328AXP9"/>
<feature type="chain" id="PRO_5016426894" description="DUF4136 domain-containing protein" evidence="1">
    <location>
        <begin position="23"/>
        <end position="196"/>
    </location>
</feature>
<gene>
    <name evidence="2" type="ORF">DJ021_06210</name>
</gene>
<evidence type="ECO:0000313" key="3">
    <source>
        <dbReference type="Proteomes" id="UP000249842"/>
    </source>
</evidence>
<dbReference type="RefSeq" id="WP_111456722.1">
    <property type="nucleotide sequence ID" value="NZ_QFYP01000001.1"/>
</dbReference>
<accession>A0A328AXP9</accession>
<dbReference type="PROSITE" id="PS51257">
    <property type="entry name" value="PROKAR_LIPOPROTEIN"/>
    <property type="match status" value="1"/>
</dbReference>
<dbReference type="NCBIfam" id="NF047637">
    <property type="entry name" value="lipo_CC0125"/>
    <property type="match status" value="1"/>
</dbReference>
<dbReference type="OrthoDB" id="7172943at2"/>
<evidence type="ECO:0000313" key="2">
    <source>
        <dbReference type="EMBL" id="RAK59429.1"/>
    </source>
</evidence>
<dbReference type="EMBL" id="QFYP01000001">
    <property type="protein sequence ID" value="RAK59429.1"/>
    <property type="molecule type" value="Genomic_DNA"/>
</dbReference>
<comment type="caution">
    <text evidence="2">The sequence shown here is derived from an EMBL/GenBank/DDBJ whole genome shotgun (WGS) entry which is preliminary data.</text>
</comment>